<feature type="region of interest" description="Disordered" evidence="6">
    <location>
        <begin position="134"/>
        <end position="155"/>
    </location>
</feature>
<gene>
    <name evidence="10" type="ORF">RJ640_009626</name>
</gene>
<evidence type="ECO:0000256" key="1">
    <source>
        <dbReference type="ARBA" id="ARBA00004123"/>
    </source>
</evidence>
<dbReference type="NCBIfam" id="TIGR01557">
    <property type="entry name" value="myb_SHAQKYF"/>
    <property type="match status" value="1"/>
</dbReference>
<comment type="subcellular location">
    <subcellularLocation>
        <location evidence="1">Nucleus</location>
    </subcellularLocation>
</comment>
<evidence type="ECO:0000256" key="5">
    <source>
        <dbReference type="ARBA" id="ARBA00023242"/>
    </source>
</evidence>
<keyword evidence="5" id="KW-0539">Nucleus</keyword>
<feature type="domain" description="SANT" evidence="8">
    <location>
        <begin position="55"/>
        <end position="105"/>
    </location>
</feature>
<dbReference type="InterPro" id="IPR006447">
    <property type="entry name" value="Myb_dom_plants"/>
</dbReference>
<dbReference type="CDD" id="cd00167">
    <property type="entry name" value="SANT"/>
    <property type="match status" value="2"/>
</dbReference>
<dbReference type="FunFam" id="1.10.10.60:FF:000154">
    <property type="entry name" value="Transcription factor SRM1"/>
    <property type="match status" value="1"/>
</dbReference>
<feature type="domain" description="Myb-like" evidence="7">
    <location>
        <begin position="157"/>
        <end position="209"/>
    </location>
</feature>
<evidence type="ECO:0000313" key="10">
    <source>
        <dbReference type="EMBL" id="KAK2979228.1"/>
    </source>
</evidence>
<dbReference type="PROSITE" id="PS50090">
    <property type="entry name" value="MYB_LIKE"/>
    <property type="match status" value="2"/>
</dbReference>
<dbReference type="GO" id="GO:0048262">
    <property type="term" value="P:determination of dorsal/ventral asymmetry"/>
    <property type="evidence" value="ECO:0007669"/>
    <property type="project" value="UniProtKB-ARBA"/>
</dbReference>
<dbReference type="Pfam" id="PF00249">
    <property type="entry name" value="Myb_DNA-binding"/>
    <property type="match status" value="2"/>
</dbReference>
<keyword evidence="4" id="KW-0804">Transcription</keyword>
<dbReference type="PANTHER" id="PTHR44042:SF66">
    <property type="entry name" value="MYB FAMILY TRANSCRIPTION FACTOR"/>
    <property type="match status" value="1"/>
</dbReference>
<dbReference type="Proteomes" id="UP001187471">
    <property type="component" value="Unassembled WGS sequence"/>
</dbReference>
<evidence type="ECO:0000313" key="11">
    <source>
        <dbReference type="Proteomes" id="UP001187471"/>
    </source>
</evidence>
<feature type="compositionally biased region" description="Basic and acidic residues" evidence="6">
    <location>
        <begin position="142"/>
        <end position="151"/>
    </location>
</feature>
<protein>
    <submittedName>
        <fullName evidence="10">Uncharacterized protein</fullName>
    </submittedName>
</protein>
<proteinExistence type="predicted"/>
<evidence type="ECO:0000256" key="6">
    <source>
        <dbReference type="SAM" id="MobiDB-lite"/>
    </source>
</evidence>
<name>A0AA88UDX2_9ASTE</name>
<dbReference type="PROSITE" id="PS51293">
    <property type="entry name" value="SANT"/>
    <property type="match status" value="2"/>
</dbReference>
<evidence type="ECO:0000259" key="7">
    <source>
        <dbReference type="PROSITE" id="PS50090"/>
    </source>
</evidence>
<dbReference type="SUPFAM" id="SSF46689">
    <property type="entry name" value="Homeodomain-like"/>
    <property type="match status" value="2"/>
</dbReference>
<dbReference type="PROSITE" id="PS51294">
    <property type="entry name" value="HTH_MYB"/>
    <property type="match status" value="1"/>
</dbReference>
<dbReference type="PANTHER" id="PTHR44042">
    <property type="entry name" value="DUPLICATED HOMEODOMAIN-LIKE SUPERFAMILY PROTEIN-RELATED"/>
    <property type="match status" value="1"/>
</dbReference>
<reference evidence="10" key="1">
    <citation type="submission" date="2022-12" db="EMBL/GenBank/DDBJ databases">
        <title>Draft genome assemblies for two species of Escallonia (Escalloniales).</title>
        <authorList>
            <person name="Chanderbali A."/>
            <person name="Dervinis C."/>
            <person name="Anghel I."/>
            <person name="Soltis D."/>
            <person name="Soltis P."/>
            <person name="Zapata F."/>
        </authorList>
    </citation>
    <scope>NUCLEOTIDE SEQUENCE</scope>
    <source>
        <strain evidence="10">UCBG92.1500</strain>
        <tissue evidence="10">Leaf</tissue>
    </source>
</reference>
<dbReference type="InterPro" id="IPR009057">
    <property type="entry name" value="Homeodomain-like_sf"/>
</dbReference>
<keyword evidence="3" id="KW-0238">DNA-binding</keyword>
<dbReference type="Gene3D" id="1.10.10.60">
    <property type="entry name" value="Homeodomain-like"/>
    <property type="match status" value="2"/>
</dbReference>
<comment type="caution">
    <text evidence="10">The sequence shown here is derived from an EMBL/GenBank/DDBJ whole genome shotgun (WGS) entry which is preliminary data.</text>
</comment>
<dbReference type="GO" id="GO:0005634">
    <property type="term" value="C:nucleus"/>
    <property type="evidence" value="ECO:0007669"/>
    <property type="project" value="UniProtKB-SubCell"/>
</dbReference>
<evidence type="ECO:0000259" key="9">
    <source>
        <dbReference type="PROSITE" id="PS51294"/>
    </source>
</evidence>
<evidence type="ECO:0000259" key="8">
    <source>
        <dbReference type="PROSITE" id="PS51293"/>
    </source>
</evidence>
<dbReference type="GO" id="GO:0009908">
    <property type="term" value="P:flower development"/>
    <property type="evidence" value="ECO:0007669"/>
    <property type="project" value="UniProtKB-ARBA"/>
</dbReference>
<feature type="domain" description="HTH myb-type" evidence="9">
    <location>
        <begin position="157"/>
        <end position="213"/>
    </location>
</feature>
<keyword evidence="11" id="KW-1185">Reference proteome</keyword>
<accession>A0AA88UDX2</accession>
<feature type="domain" description="Myb-like" evidence="7">
    <location>
        <begin position="55"/>
        <end position="101"/>
    </location>
</feature>
<dbReference type="InterPro" id="IPR001005">
    <property type="entry name" value="SANT/Myb"/>
</dbReference>
<feature type="domain" description="SANT" evidence="8">
    <location>
        <begin position="165"/>
        <end position="213"/>
    </location>
</feature>
<dbReference type="SMART" id="SM00717">
    <property type="entry name" value="SANT"/>
    <property type="match status" value="2"/>
</dbReference>
<sequence>MCTFLVLPEMKDEEGEGEGELEDLLALKGSVVLSNHFNCFNRRMSLDVACSGSIWTKEQDKEFENALAIYSGDSGDRWEKIAAAVTGKTVTEIKHHYELLVEDVNAIESDRVPLPCYFSSVKGLKKHAGNVAIHQGGSQRKMQIDSDDGRNSLRSNREKHKGIAWSEEEHRLFLLGLEKYGKGDWKSISKNIVLSRTPTQVASHAQKYFIRLNSGNKERRRSSIHDITTVEDGNTSALRSSNVGSINGTAAGSSSIAWKSVPPTAPVVFHYPPPNVRMNHVQTSAQQGLITGQVNGTFAGGPSFSTGISPQLCASGVGVYGPPTSAAGPSIRTGISPQLCAPGLGVCAPTTISYPFQKPIFPVLGMPGTLPFPGKAVYSIRWPAPGLLPRAPVNVVHMSYPMPQSSLGSLPSQLG</sequence>
<dbReference type="InterPro" id="IPR017884">
    <property type="entry name" value="SANT_dom"/>
</dbReference>
<evidence type="ECO:0000256" key="4">
    <source>
        <dbReference type="ARBA" id="ARBA00023163"/>
    </source>
</evidence>
<evidence type="ECO:0000256" key="2">
    <source>
        <dbReference type="ARBA" id="ARBA00023015"/>
    </source>
</evidence>
<dbReference type="GO" id="GO:0003677">
    <property type="term" value="F:DNA binding"/>
    <property type="evidence" value="ECO:0007669"/>
    <property type="project" value="UniProtKB-KW"/>
</dbReference>
<dbReference type="FunFam" id="1.10.10.60:FF:000009">
    <property type="entry name" value="transcription factor MYB1R1"/>
    <property type="match status" value="1"/>
</dbReference>
<keyword evidence="2" id="KW-0805">Transcription regulation</keyword>
<organism evidence="10 11">
    <name type="scientific">Escallonia rubra</name>
    <dbReference type="NCBI Taxonomy" id="112253"/>
    <lineage>
        <taxon>Eukaryota</taxon>
        <taxon>Viridiplantae</taxon>
        <taxon>Streptophyta</taxon>
        <taxon>Embryophyta</taxon>
        <taxon>Tracheophyta</taxon>
        <taxon>Spermatophyta</taxon>
        <taxon>Magnoliopsida</taxon>
        <taxon>eudicotyledons</taxon>
        <taxon>Gunneridae</taxon>
        <taxon>Pentapetalae</taxon>
        <taxon>asterids</taxon>
        <taxon>campanulids</taxon>
        <taxon>Escalloniales</taxon>
        <taxon>Escalloniaceae</taxon>
        <taxon>Escallonia</taxon>
    </lineage>
</organism>
<dbReference type="InterPro" id="IPR017930">
    <property type="entry name" value="Myb_dom"/>
</dbReference>
<dbReference type="AlphaFoldDB" id="A0AA88UDX2"/>
<evidence type="ECO:0000256" key="3">
    <source>
        <dbReference type="ARBA" id="ARBA00023125"/>
    </source>
</evidence>
<dbReference type="EMBL" id="JAVXUO010001782">
    <property type="protein sequence ID" value="KAK2979228.1"/>
    <property type="molecule type" value="Genomic_DNA"/>
</dbReference>